<organism evidence="1">
    <name type="scientific">Grammatophora oceanica</name>
    <dbReference type="NCBI Taxonomy" id="210454"/>
    <lineage>
        <taxon>Eukaryota</taxon>
        <taxon>Sar</taxon>
        <taxon>Stramenopiles</taxon>
        <taxon>Ochrophyta</taxon>
        <taxon>Bacillariophyta</taxon>
        <taxon>Fragilariophyceae</taxon>
        <taxon>Fragilariophycidae</taxon>
        <taxon>Rhabdonematales</taxon>
        <taxon>Grammatophoraceae</taxon>
        <taxon>Grammatophora</taxon>
    </lineage>
</organism>
<sequence>MPTEIGQLGQLKSLAMGRNMLTGTLPAEWSALTSLEGLFLASNSLTGTVPESWNTTNFDSISEILLNANNLTGTLDRGFCDDATNYTRFVSDCLGEDAPVECSCCTVCCDHSEPGICNQTRASSK</sequence>
<protein>
    <submittedName>
        <fullName evidence="1">Uncharacterized protein</fullName>
    </submittedName>
</protein>
<dbReference type="PANTHER" id="PTHR48054">
    <property type="entry name" value="RECEPTOR KINASE-LIKE PROTEIN XA21"/>
    <property type="match status" value="1"/>
</dbReference>
<dbReference type="InterPro" id="IPR032675">
    <property type="entry name" value="LRR_dom_sf"/>
</dbReference>
<dbReference type="InterPro" id="IPR052592">
    <property type="entry name" value="LRR-RLK"/>
</dbReference>
<dbReference type="AlphaFoldDB" id="A0A7S1VMH2"/>
<reference evidence="1" key="1">
    <citation type="submission" date="2021-01" db="EMBL/GenBank/DDBJ databases">
        <authorList>
            <person name="Corre E."/>
            <person name="Pelletier E."/>
            <person name="Niang G."/>
            <person name="Scheremetjew M."/>
            <person name="Finn R."/>
            <person name="Kale V."/>
            <person name="Holt S."/>
            <person name="Cochrane G."/>
            <person name="Meng A."/>
            <person name="Brown T."/>
            <person name="Cohen L."/>
        </authorList>
    </citation>
    <scope>NUCLEOTIDE SEQUENCE</scope>
    <source>
        <strain evidence="1">CCMP 410</strain>
    </source>
</reference>
<dbReference type="EMBL" id="HBGK01045050">
    <property type="protein sequence ID" value="CAD9304788.1"/>
    <property type="molecule type" value="Transcribed_RNA"/>
</dbReference>
<dbReference type="InterPro" id="IPR001611">
    <property type="entry name" value="Leu-rich_rpt"/>
</dbReference>
<proteinExistence type="predicted"/>
<dbReference type="Gene3D" id="3.80.10.10">
    <property type="entry name" value="Ribonuclease Inhibitor"/>
    <property type="match status" value="1"/>
</dbReference>
<accession>A0A7S1VMH2</accession>
<gene>
    <name evidence="1" type="ORF">GOCE00092_LOCUS23704</name>
</gene>
<evidence type="ECO:0000313" key="1">
    <source>
        <dbReference type="EMBL" id="CAD9304788.1"/>
    </source>
</evidence>
<dbReference type="Pfam" id="PF00560">
    <property type="entry name" value="LRR_1"/>
    <property type="match status" value="1"/>
</dbReference>
<name>A0A7S1VMH2_9STRA</name>
<dbReference type="SUPFAM" id="SSF52058">
    <property type="entry name" value="L domain-like"/>
    <property type="match status" value="1"/>
</dbReference>